<dbReference type="InterPro" id="IPR051167">
    <property type="entry name" value="Prolyl_oligopep/macrocyclase"/>
</dbReference>
<feature type="domain" description="Peptidase S9A N-terminal" evidence="7">
    <location>
        <begin position="20"/>
        <end position="298"/>
    </location>
</feature>
<gene>
    <name evidence="8" type="ORF">FB468_3206</name>
</gene>
<protein>
    <recommendedName>
        <fullName evidence="2">prolyl oligopeptidase</fullName>
        <ecNumber evidence="2">3.4.21.26</ecNumber>
    </recommendedName>
</protein>
<dbReference type="OrthoDB" id="9801421at2"/>
<dbReference type="GO" id="GO:0070012">
    <property type="term" value="F:oligopeptidase activity"/>
    <property type="evidence" value="ECO:0007669"/>
    <property type="project" value="TreeGrafter"/>
</dbReference>
<dbReference type="PRINTS" id="PR00862">
    <property type="entry name" value="PROLIGOPTASE"/>
</dbReference>
<dbReference type="Gene3D" id="2.130.10.120">
    <property type="entry name" value="Prolyl oligopeptidase, N-terminal domain"/>
    <property type="match status" value="1"/>
</dbReference>
<evidence type="ECO:0000313" key="9">
    <source>
        <dbReference type="Proteomes" id="UP000319094"/>
    </source>
</evidence>
<dbReference type="EMBL" id="VFON01000002">
    <property type="protein sequence ID" value="TQL40685.1"/>
    <property type="molecule type" value="Genomic_DNA"/>
</dbReference>
<dbReference type="InterPro" id="IPR023302">
    <property type="entry name" value="Pept_S9A_N"/>
</dbReference>
<evidence type="ECO:0000259" key="7">
    <source>
        <dbReference type="Pfam" id="PF02897"/>
    </source>
</evidence>
<evidence type="ECO:0000256" key="2">
    <source>
        <dbReference type="ARBA" id="ARBA00011897"/>
    </source>
</evidence>
<dbReference type="GO" id="GO:0005829">
    <property type="term" value="C:cytosol"/>
    <property type="evidence" value="ECO:0007669"/>
    <property type="project" value="TreeGrafter"/>
</dbReference>
<dbReference type="GO" id="GO:0004252">
    <property type="term" value="F:serine-type endopeptidase activity"/>
    <property type="evidence" value="ECO:0007669"/>
    <property type="project" value="UniProtKB-EC"/>
</dbReference>
<evidence type="ECO:0000256" key="5">
    <source>
        <dbReference type="ARBA" id="ARBA00022825"/>
    </source>
</evidence>
<evidence type="ECO:0000313" key="8">
    <source>
        <dbReference type="EMBL" id="TQL40685.1"/>
    </source>
</evidence>
<evidence type="ECO:0000256" key="4">
    <source>
        <dbReference type="ARBA" id="ARBA00022801"/>
    </source>
</evidence>
<evidence type="ECO:0000256" key="3">
    <source>
        <dbReference type="ARBA" id="ARBA00022670"/>
    </source>
</evidence>
<dbReference type="InterPro" id="IPR001375">
    <property type="entry name" value="Peptidase_S9_cat"/>
</dbReference>
<feature type="domain" description="Peptidase S9 prolyl oligopeptidase catalytic" evidence="6">
    <location>
        <begin position="447"/>
        <end position="651"/>
    </location>
</feature>
<keyword evidence="3" id="KW-0645">Protease</keyword>
<dbReference type="SUPFAM" id="SSF53474">
    <property type="entry name" value="alpha/beta-Hydrolases"/>
    <property type="match status" value="1"/>
</dbReference>
<keyword evidence="4" id="KW-0378">Hydrolase</keyword>
<keyword evidence="5" id="KW-0720">Serine protease</keyword>
<dbReference type="SUPFAM" id="SSF50993">
    <property type="entry name" value="Peptidase/esterase 'gauge' domain"/>
    <property type="match status" value="1"/>
</dbReference>
<dbReference type="InterPro" id="IPR002470">
    <property type="entry name" value="Peptidase_S9A"/>
</dbReference>
<dbReference type="Gene3D" id="3.40.50.1820">
    <property type="entry name" value="alpha/beta hydrolase"/>
    <property type="match status" value="1"/>
</dbReference>
<dbReference type="InterPro" id="IPR029058">
    <property type="entry name" value="AB_hydrolase_fold"/>
</dbReference>
<dbReference type="EC" id="3.4.21.26" evidence="2"/>
<sequence>MTEHTPHSFAADAAASAARFAWLNTPGAEVEAWIDAENARADAHLDAIPGIDAIRADLTEILGAEDQSLPKAAGGRTFQLRRAQGEEQHSLWVSDATGARVLVSADVLETTTDSIATFSPSPDGAHVVWTVSTGGADWQLARIRDVVTGEDAPDMLTGMKWPDLAWLDDRTFAYMSWDMPPAGEELTALNSGARIRVHRVGTEQSSDPVIYEPRETTWVIPTASADGHWLFLEQLKGIVPATILRRPLPLSDADVWETVLDEEGPDSLVGAHEGATLVLSYRGHSAGRLLSVDAAGTESVLYESPEDEPLSDAHQLGANCVLIAHALEGTKFTVVSAVDGSVAQRDTLPASSVLQRSATLGADALALDIEVIGGARTVARVELTELASLAAEDSSPLTVETHWATSADGTRIPMRVVRAAGVTPAGDARVFLSVYGGYSVPFATNGFSAWHLAWLRGGGVLAYAGVRGGGELGESWHQAARRERKQLGIEDLIACAEWFETAGWAGPRSVAINGMSNGGLMTSAALVQRPELFGAVITEVPVADMLNFHRYTAAHGWIAEFGDPDAPADREFLAAYSPLHNVFPGRSYAPTLVLTADQDDRVPPGPHAYPLAAALRETVGGESTTFLRVTRNAGHATGRSLADTVAERSAALGFAAWGIAHSSPTNTEGNGVA</sequence>
<dbReference type="Pfam" id="PF02897">
    <property type="entry name" value="Peptidase_S9_N"/>
    <property type="match status" value="1"/>
</dbReference>
<dbReference type="Proteomes" id="UP000319094">
    <property type="component" value="Unassembled WGS sequence"/>
</dbReference>
<reference evidence="8 9" key="1">
    <citation type="submission" date="2019-06" db="EMBL/GenBank/DDBJ databases">
        <title>Sequencing the genomes of 1000 actinobacteria strains.</title>
        <authorList>
            <person name="Klenk H.-P."/>
        </authorList>
    </citation>
    <scope>NUCLEOTIDE SEQUENCE [LARGE SCALE GENOMIC DNA]</scope>
    <source>
        <strain evidence="8 9">DSM 8803</strain>
    </source>
</reference>
<keyword evidence="9" id="KW-1185">Reference proteome</keyword>
<dbReference type="PANTHER" id="PTHR42881:SF2">
    <property type="entry name" value="PROLYL ENDOPEPTIDASE"/>
    <property type="match status" value="1"/>
</dbReference>
<evidence type="ECO:0000256" key="1">
    <source>
        <dbReference type="ARBA" id="ARBA00001070"/>
    </source>
</evidence>
<comment type="caution">
    <text evidence="8">The sequence shown here is derived from an EMBL/GenBank/DDBJ whole genome shotgun (WGS) entry which is preliminary data.</text>
</comment>
<proteinExistence type="predicted"/>
<dbReference type="PANTHER" id="PTHR42881">
    <property type="entry name" value="PROLYL ENDOPEPTIDASE"/>
    <property type="match status" value="1"/>
</dbReference>
<dbReference type="RefSeq" id="WP_141888732.1">
    <property type="nucleotide sequence ID" value="NZ_BAAAUY010000023.1"/>
</dbReference>
<accession>A0A542XXX3</accession>
<organism evidence="8 9">
    <name type="scientific">Leucobacter komagatae</name>
    <dbReference type="NCBI Taxonomy" id="55969"/>
    <lineage>
        <taxon>Bacteria</taxon>
        <taxon>Bacillati</taxon>
        <taxon>Actinomycetota</taxon>
        <taxon>Actinomycetes</taxon>
        <taxon>Micrococcales</taxon>
        <taxon>Microbacteriaceae</taxon>
        <taxon>Leucobacter</taxon>
    </lineage>
</organism>
<evidence type="ECO:0000259" key="6">
    <source>
        <dbReference type="Pfam" id="PF00326"/>
    </source>
</evidence>
<comment type="catalytic activity">
    <reaction evidence="1">
        <text>Hydrolysis of Pro-|-Xaa &gt;&gt; Ala-|-Xaa in oligopeptides.</text>
        <dbReference type="EC" id="3.4.21.26"/>
    </reaction>
</comment>
<name>A0A542XXX3_9MICO</name>
<dbReference type="AlphaFoldDB" id="A0A542XXX3"/>
<dbReference type="GO" id="GO:0006508">
    <property type="term" value="P:proteolysis"/>
    <property type="evidence" value="ECO:0007669"/>
    <property type="project" value="UniProtKB-KW"/>
</dbReference>
<dbReference type="Pfam" id="PF00326">
    <property type="entry name" value="Peptidase_S9"/>
    <property type="match status" value="1"/>
</dbReference>